<dbReference type="Pfam" id="PF02676">
    <property type="entry name" value="TYW3"/>
    <property type="match status" value="1"/>
</dbReference>
<keyword evidence="4" id="KW-0808">Transferase</keyword>
<evidence type="ECO:0000259" key="10">
    <source>
        <dbReference type="Pfam" id="PF02676"/>
    </source>
</evidence>
<accession>A0ABR3GLF6</accession>
<evidence type="ECO:0000256" key="4">
    <source>
        <dbReference type="ARBA" id="ARBA00022679"/>
    </source>
</evidence>
<evidence type="ECO:0000313" key="12">
    <source>
        <dbReference type="Proteomes" id="UP001447188"/>
    </source>
</evidence>
<feature type="domain" description="tRNA wybutosine-synthesizing protein" evidence="10">
    <location>
        <begin position="11"/>
        <end position="256"/>
    </location>
</feature>
<proteinExistence type="inferred from homology"/>
<sequence length="297" mass="32551">MSMENHHFKAHKSRILAEIASPNPDASPKGSIDVHILPLINRLNLHDRVFTTSSCSGRVSVFLEGLKKNTKPGYSEGDTVGKAGIGGKGEGGKWLFVSHDPVDVGRKSDREVAEMVLGKEVAAETPGDERMLGLGSGDAIDFDISSATRFVHLKFEPMILHIQTSDLQTAHAILIAALSAGFRESGIMNPGLGVSSFPMVAIRCNGLAMDSIIGIVDSSSGQVKNLVNHTYLKTLLKVCNLRFEDNKRRIDTFSMHIGDALFGDGREDNEIWEDKEARKARKRQEGLKKQKELRDTM</sequence>
<comment type="similarity">
    <text evidence="1">Belongs to the TYW3 family.</text>
</comment>
<evidence type="ECO:0000256" key="3">
    <source>
        <dbReference type="ARBA" id="ARBA00022603"/>
    </source>
</evidence>
<dbReference type="EMBL" id="JBBBZM010000044">
    <property type="protein sequence ID" value="KAL0636759.1"/>
    <property type="molecule type" value="Genomic_DNA"/>
</dbReference>
<evidence type="ECO:0000256" key="7">
    <source>
        <dbReference type="ARBA" id="ARBA00030554"/>
    </source>
</evidence>
<evidence type="ECO:0000256" key="8">
    <source>
        <dbReference type="ARBA" id="ARBA00049202"/>
    </source>
</evidence>
<evidence type="ECO:0000313" key="11">
    <source>
        <dbReference type="EMBL" id="KAL0636759.1"/>
    </source>
</evidence>
<evidence type="ECO:0000256" key="6">
    <source>
        <dbReference type="ARBA" id="ARBA00022694"/>
    </source>
</evidence>
<evidence type="ECO:0000256" key="9">
    <source>
        <dbReference type="SAM" id="MobiDB-lite"/>
    </source>
</evidence>
<dbReference type="PANTHER" id="PTHR48418">
    <property type="entry name" value="TRNA WYBUTOSINE-SYNTHESIZING PROTEIN 3"/>
    <property type="match status" value="1"/>
</dbReference>
<dbReference type="PANTHER" id="PTHR48418:SF1">
    <property type="entry name" value="TRNA WYBUTOSINE-SYNTHESIZING PROTEIN 3"/>
    <property type="match status" value="1"/>
</dbReference>
<dbReference type="InterPro" id="IPR003827">
    <property type="entry name" value="tRNA_yW-synthesising"/>
</dbReference>
<dbReference type="Proteomes" id="UP001447188">
    <property type="component" value="Unassembled WGS sequence"/>
</dbReference>
<dbReference type="EC" id="2.1.1.282" evidence="2"/>
<name>A0ABR3GLF6_9PEZI</name>
<comment type="caution">
    <text evidence="11">The sequence shown here is derived from an EMBL/GenBank/DDBJ whole genome shotgun (WGS) entry which is preliminary data.</text>
</comment>
<dbReference type="InterPro" id="IPR036602">
    <property type="entry name" value="tRNA_yW-synthesising-like_sf"/>
</dbReference>
<evidence type="ECO:0000256" key="1">
    <source>
        <dbReference type="ARBA" id="ARBA00008569"/>
    </source>
</evidence>
<dbReference type="SUPFAM" id="SSF111278">
    <property type="entry name" value="SSo0622-like"/>
    <property type="match status" value="1"/>
</dbReference>
<protein>
    <recommendedName>
        <fullName evidence="2">tRNA(Phe) 7-[(3-amino-3-carboxypropyl)-4-demethylwyosine(37)-N(4)]-methyltransferase</fullName>
        <ecNumber evidence="2">2.1.1.282</ecNumber>
    </recommendedName>
    <alternativeName>
        <fullName evidence="7">tRNA(Phe) 7-((3-amino-3-carboxypropyl)-4-demethylwyosine(37)-N(4))-methyltransferase</fullName>
    </alternativeName>
</protein>
<evidence type="ECO:0000256" key="2">
    <source>
        <dbReference type="ARBA" id="ARBA00012750"/>
    </source>
</evidence>
<organism evidence="11 12">
    <name type="scientific">Discina gigas</name>
    <dbReference type="NCBI Taxonomy" id="1032678"/>
    <lineage>
        <taxon>Eukaryota</taxon>
        <taxon>Fungi</taxon>
        <taxon>Dikarya</taxon>
        <taxon>Ascomycota</taxon>
        <taxon>Pezizomycotina</taxon>
        <taxon>Pezizomycetes</taxon>
        <taxon>Pezizales</taxon>
        <taxon>Discinaceae</taxon>
        <taxon>Discina</taxon>
    </lineage>
</organism>
<reference evidence="11 12" key="1">
    <citation type="submission" date="2024-02" db="EMBL/GenBank/DDBJ databases">
        <title>Discinaceae phylogenomics.</title>
        <authorList>
            <person name="Dirks A.C."/>
            <person name="James T.Y."/>
        </authorList>
    </citation>
    <scope>NUCLEOTIDE SEQUENCE [LARGE SCALE GENOMIC DNA]</scope>
    <source>
        <strain evidence="11 12">ACD0624</strain>
    </source>
</reference>
<keyword evidence="6" id="KW-0819">tRNA processing</keyword>
<keyword evidence="3" id="KW-0489">Methyltransferase</keyword>
<feature type="region of interest" description="Disordered" evidence="9">
    <location>
        <begin position="277"/>
        <end position="297"/>
    </location>
</feature>
<keyword evidence="12" id="KW-1185">Reference proteome</keyword>
<comment type="catalytic activity">
    <reaction evidence="8">
        <text>4-demethyl-7-[(3S)-3-amino-3-carboxypropyl]wyosine(37) in tRNA(Phe) + S-adenosyl-L-methionine = 7-[(3S)-3-amino-3-carboxypropyl]wyosine(37) in tRNA(Phe) + S-adenosyl-L-homocysteine + H(+)</text>
        <dbReference type="Rhea" id="RHEA:36635"/>
        <dbReference type="Rhea" id="RHEA-COMP:10378"/>
        <dbReference type="Rhea" id="RHEA-COMP:10379"/>
        <dbReference type="ChEBI" id="CHEBI:15378"/>
        <dbReference type="ChEBI" id="CHEBI:57856"/>
        <dbReference type="ChEBI" id="CHEBI:59789"/>
        <dbReference type="ChEBI" id="CHEBI:73543"/>
        <dbReference type="ChEBI" id="CHEBI:73550"/>
        <dbReference type="EC" id="2.1.1.282"/>
    </reaction>
</comment>
<keyword evidence="5" id="KW-0949">S-adenosyl-L-methionine</keyword>
<gene>
    <name evidence="11" type="ORF">Q9L58_004241</name>
</gene>
<evidence type="ECO:0000256" key="5">
    <source>
        <dbReference type="ARBA" id="ARBA00022691"/>
    </source>
</evidence>
<dbReference type="Gene3D" id="3.30.1960.10">
    <property type="entry name" value="tRNA wybutosine-synthesizing-like"/>
    <property type="match status" value="1"/>
</dbReference>